<evidence type="ECO:0000313" key="10">
    <source>
        <dbReference type="EMBL" id="MFD2236346.1"/>
    </source>
</evidence>
<keyword evidence="10" id="KW-0282">Flagellum</keyword>
<reference evidence="11" key="1">
    <citation type="journal article" date="2019" name="Int. J. Syst. Evol. Microbiol.">
        <title>The Global Catalogue of Microorganisms (GCM) 10K type strain sequencing project: providing services to taxonomists for standard genome sequencing and annotation.</title>
        <authorList>
            <consortium name="The Broad Institute Genomics Platform"/>
            <consortium name="The Broad Institute Genome Sequencing Center for Infectious Disease"/>
            <person name="Wu L."/>
            <person name="Ma J."/>
        </authorList>
    </citation>
    <scope>NUCLEOTIDE SEQUENCE [LARGE SCALE GENOMIC DNA]</scope>
    <source>
        <strain evidence="11">ZS-35-S2</strain>
    </source>
</reference>
<accession>A0ABW5CJH6</accession>
<dbReference type="Pfam" id="PF01313">
    <property type="entry name" value="Bac_export_3"/>
    <property type="match status" value="1"/>
</dbReference>
<dbReference type="PANTHER" id="PTHR34040:SF2">
    <property type="entry name" value="FLAGELLAR BIOSYNTHETIC PROTEIN FLIQ"/>
    <property type="match status" value="1"/>
</dbReference>
<keyword evidence="5 9" id="KW-0812">Transmembrane</keyword>
<keyword evidence="7 9" id="KW-0472">Membrane</keyword>
<evidence type="ECO:0000256" key="6">
    <source>
        <dbReference type="ARBA" id="ARBA00022989"/>
    </source>
</evidence>
<keyword evidence="6 9" id="KW-1133">Transmembrane helix</keyword>
<comment type="similarity">
    <text evidence="2 9">Belongs to the FliQ/MopD/SpaQ family.</text>
</comment>
<evidence type="ECO:0000256" key="4">
    <source>
        <dbReference type="ARBA" id="ARBA00022475"/>
    </source>
</evidence>
<dbReference type="Proteomes" id="UP001597371">
    <property type="component" value="Unassembled WGS sequence"/>
</dbReference>
<dbReference type="NCBIfam" id="TIGR01402">
    <property type="entry name" value="fliQ"/>
    <property type="match status" value="1"/>
</dbReference>
<organism evidence="10 11">
    <name type="scientific">Aureimonas populi</name>
    <dbReference type="NCBI Taxonomy" id="1701758"/>
    <lineage>
        <taxon>Bacteria</taxon>
        <taxon>Pseudomonadati</taxon>
        <taxon>Pseudomonadota</taxon>
        <taxon>Alphaproteobacteria</taxon>
        <taxon>Hyphomicrobiales</taxon>
        <taxon>Aurantimonadaceae</taxon>
        <taxon>Aureimonas</taxon>
    </lineage>
</organism>
<sequence length="88" mass="9364">MNEADAIDIVQSAIWTIVAASGPAVAGAMIVGVVIALFQALTQIQEITLTFVPKILAIFVIIAFTASFTGAQVWAFTQEAFARIETSY</sequence>
<dbReference type="EMBL" id="JBHUIJ010000002">
    <property type="protein sequence ID" value="MFD2236346.1"/>
    <property type="molecule type" value="Genomic_DNA"/>
</dbReference>
<dbReference type="RefSeq" id="WP_209735708.1">
    <property type="nucleotide sequence ID" value="NZ_CP072611.1"/>
</dbReference>
<dbReference type="PRINTS" id="PR00952">
    <property type="entry name" value="TYPE3IMQPROT"/>
</dbReference>
<keyword evidence="11" id="KW-1185">Reference proteome</keyword>
<evidence type="ECO:0000256" key="3">
    <source>
        <dbReference type="ARBA" id="ARBA00021718"/>
    </source>
</evidence>
<protein>
    <recommendedName>
        <fullName evidence="3 9">Flagellar biosynthetic protein FliQ</fullName>
    </recommendedName>
</protein>
<comment type="function">
    <text evidence="9">Role in flagellar biosynthesis.</text>
</comment>
<dbReference type="PIRSF" id="PIRSF004669">
    <property type="entry name" value="FliQ"/>
    <property type="match status" value="1"/>
</dbReference>
<evidence type="ECO:0000313" key="11">
    <source>
        <dbReference type="Proteomes" id="UP001597371"/>
    </source>
</evidence>
<evidence type="ECO:0000256" key="2">
    <source>
        <dbReference type="ARBA" id="ARBA00006156"/>
    </source>
</evidence>
<proteinExistence type="inferred from homology"/>
<feature type="transmembrane region" description="Helical" evidence="9">
    <location>
        <begin position="12"/>
        <end position="39"/>
    </location>
</feature>
<comment type="caution">
    <text evidence="10">The sequence shown here is derived from an EMBL/GenBank/DDBJ whole genome shotgun (WGS) entry which is preliminary data.</text>
</comment>
<dbReference type="NCBIfam" id="NF004671">
    <property type="entry name" value="PRK06010.1"/>
    <property type="match status" value="1"/>
</dbReference>
<evidence type="ECO:0000256" key="1">
    <source>
        <dbReference type="ARBA" id="ARBA00004651"/>
    </source>
</evidence>
<name>A0ABW5CJH6_9HYPH</name>
<dbReference type="InterPro" id="IPR006305">
    <property type="entry name" value="FliQ"/>
</dbReference>
<keyword evidence="10" id="KW-0969">Cilium</keyword>
<evidence type="ECO:0000256" key="5">
    <source>
        <dbReference type="ARBA" id="ARBA00022692"/>
    </source>
</evidence>
<dbReference type="PANTHER" id="PTHR34040">
    <property type="entry name" value="FLAGELLAR BIOSYNTHETIC PROTEIN FLIQ"/>
    <property type="match status" value="1"/>
</dbReference>
<keyword evidence="4 9" id="KW-1003">Cell membrane</keyword>
<dbReference type="InterPro" id="IPR002191">
    <property type="entry name" value="Bac_export_3"/>
</dbReference>
<evidence type="ECO:0000256" key="7">
    <source>
        <dbReference type="ARBA" id="ARBA00023136"/>
    </source>
</evidence>
<feature type="transmembrane region" description="Helical" evidence="9">
    <location>
        <begin position="51"/>
        <end position="75"/>
    </location>
</feature>
<evidence type="ECO:0000256" key="9">
    <source>
        <dbReference type="RuleBase" id="RU364090"/>
    </source>
</evidence>
<evidence type="ECO:0000256" key="8">
    <source>
        <dbReference type="ARBA" id="ARBA00023143"/>
    </source>
</evidence>
<keyword evidence="10" id="KW-0966">Cell projection</keyword>
<comment type="subcellular location">
    <subcellularLocation>
        <location evidence="1 9">Cell membrane</location>
        <topology evidence="1">Multi-pass membrane protein</topology>
    </subcellularLocation>
    <subcellularLocation>
        <location evidence="9">Bacterial flagellum basal body</location>
    </subcellularLocation>
</comment>
<gene>
    <name evidence="9 10" type="primary">fliQ</name>
    <name evidence="10" type="ORF">ACFSKQ_02570</name>
</gene>
<keyword evidence="8 9" id="KW-0975">Bacterial flagellum</keyword>